<dbReference type="PANTHER" id="PTHR41523:SF7">
    <property type="entry name" value="HISTIDINE KINASE"/>
    <property type="match status" value="1"/>
</dbReference>
<evidence type="ECO:0000256" key="5">
    <source>
        <dbReference type="ARBA" id="ARBA00022553"/>
    </source>
</evidence>
<dbReference type="EC" id="2.7.13.3" evidence="2"/>
<dbReference type="PANTHER" id="PTHR41523">
    <property type="entry name" value="TWO-COMPONENT SYSTEM SENSOR PROTEIN"/>
    <property type="match status" value="1"/>
</dbReference>
<keyword evidence="20" id="KW-1185">Reference proteome</keyword>
<dbReference type="EMBL" id="JBHOMY010000003">
    <property type="protein sequence ID" value="MFC1455422.1"/>
    <property type="molecule type" value="Genomic_DNA"/>
</dbReference>
<keyword evidence="13" id="KW-0067">ATP-binding</keyword>
<evidence type="ECO:0000256" key="9">
    <source>
        <dbReference type="ARBA" id="ARBA00022679"/>
    </source>
</evidence>
<evidence type="ECO:0000313" key="20">
    <source>
        <dbReference type="Proteomes" id="UP001593940"/>
    </source>
</evidence>
<dbReference type="Pfam" id="PF08447">
    <property type="entry name" value="PAS_3"/>
    <property type="match status" value="1"/>
</dbReference>
<dbReference type="InterPro" id="IPR011102">
    <property type="entry name" value="Sig_transdc_His_kinase_HWE"/>
</dbReference>
<keyword evidence="6" id="KW-0716">Sensory transduction</keyword>
<keyword evidence="14" id="KW-0157">Chromophore</keyword>
<evidence type="ECO:0000256" key="16">
    <source>
        <dbReference type="ARBA" id="ARBA00023170"/>
    </source>
</evidence>
<dbReference type="InterPro" id="IPR000700">
    <property type="entry name" value="PAS-assoc_C"/>
</dbReference>
<dbReference type="SMART" id="SM00086">
    <property type="entry name" value="PAC"/>
    <property type="match status" value="1"/>
</dbReference>
<evidence type="ECO:0000256" key="6">
    <source>
        <dbReference type="ARBA" id="ARBA00022606"/>
    </source>
</evidence>
<feature type="domain" description="PAC" evidence="18">
    <location>
        <begin position="241"/>
        <end position="294"/>
    </location>
</feature>
<comment type="catalytic activity">
    <reaction evidence="1">
        <text>ATP + protein L-histidine = ADP + protein N-phospho-L-histidine.</text>
        <dbReference type="EC" id="2.7.13.3"/>
    </reaction>
</comment>
<evidence type="ECO:0000256" key="3">
    <source>
        <dbReference type="ARBA" id="ARBA00021740"/>
    </source>
</evidence>
<name>A0ABV6Y2C3_9HYPH</name>
<keyword evidence="7" id="KW-0285">Flavoprotein</keyword>
<dbReference type="InterPro" id="IPR001610">
    <property type="entry name" value="PAC"/>
</dbReference>
<feature type="domain" description="PAS" evidence="17">
    <location>
        <begin position="163"/>
        <end position="236"/>
    </location>
</feature>
<accession>A0ABV6Y2C3</accession>
<dbReference type="InterPro" id="IPR013655">
    <property type="entry name" value="PAS_fold_3"/>
</dbReference>
<reference evidence="19 20" key="1">
    <citation type="submission" date="2024-09" db="EMBL/GenBank/DDBJ databases">
        <title>Nodulacao em especies de Leguminosae Basais da Amazonia e Caracterizacao dos Rizobios e Bacterias Associadas aos Nodulos.</title>
        <authorList>
            <person name="Jambeiro I.C.A."/>
            <person name="Lopes I.S."/>
            <person name="Aguiar E.R.G.R."/>
            <person name="Santos A.F.J."/>
            <person name="Dos Santos J.M.F."/>
            <person name="Gross E."/>
        </authorList>
    </citation>
    <scope>NUCLEOTIDE SEQUENCE [LARGE SCALE GENOMIC DNA]</scope>
    <source>
        <strain evidence="19 20">BRUESC1165</strain>
    </source>
</reference>
<evidence type="ECO:0000256" key="10">
    <source>
        <dbReference type="ARBA" id="ARBA00022737"/>
    </source>
</evidence>
<dbReference type="RefSeq" id="WP_377028657.1">
    <property type="nucleotide sequence ID" value="NZ_JBHOMY010000003.1"/>
</dbReference>
<proteinExistence type="predicted"/>
<dbReference type="SMART" id="SM00091">
    <property type="entry name" value="PAS"/>
    <property type="match status" value="3"/>
</dbReference>
<keyword evidence="16" id="KW-0675">Receptor</keyword>
<dbReference type="InterPro" id="IPR036890">
    <property type="entry name" value="HATPase_C_sf"/>
</dbReference>
<dbReference type="GO" id="GO:0016301">
    <property type="term" value="F:kinase activity"/>
    <property type="evidence" value="ECO:0007669"/>
    <property type="project" value="UniProtKB-KW"/>
</dbReference>
<organism evidence="19 20">
    <name type="scientific">Microvirga arabica</name>
    <dbReference type="NCBI Taxonomy" id="1128671"/>
    <lineage>
        <taxon>Bacteria</taxon>
        <taxon>Pseudomonadati</taxon>
        <taxon>Pseudomonadota</taxon>
        <taxon>Alphaproteobacteria</taxon>
        <taxon>Hyphomicrobiales</taxon>
        <taxon>Methylobacteriaceae</taxon>
        <taxon>Microvirga</taxon>
    </lineage>
</organism>
<evidence type="ECO:0000256" key="2">
    <source>
        <dbReference type="ARBA" id="ARBA00012438"/>
    </source>
</evidence>
<dbReference type="PROSITE" id="PS50112">
    <property type="entry name" value="PAS"/>
    <property type="match status" value="1"/>
</dbReference>
<dbReference type="InterPro" id="IPR013656">
    <property type="entry name" value="PAS_4"/>
</dbReference>
<evidence type="ECO:0000259" key="18">
    <source>
        <dbReference type="PROSITE" id="PS50113"/>
    </source>
</evidence>
<keyword evidence="8" id="KW-0288">FMN</keyword>
<evidence type="ECO:0000256" key="12">
    <source>
        <dbReference type="ARBA" id="ARBA00022777"/>
    </source>
</evidence>
<evidence type="ECO:0000256" key="7">
    <source>
        <dbReference type="ARBA" id="ARBA00022630"/>
    </source>
</evidence>
<gene>
    <name evidence="19" type="ORF">ACETIH_01410</name>
</gene>
<evidence type="ECO:0000256" key="8">
    <source>
        <dbReference type="ARBA" id="ARBA00022643"/>
    </source>
</evidence>
<dbReference type="PROSITE" id="PS50113">
    <property type="entry name" value="PAC"/>
    <property type="match status" value="1"/>
</dbReference>
<dbReference type="CDD" id="cd00130">
    <property type="entry name" value="PAS"/>
    <property type="match status" value="3"/>
</dbReference>
<dbReference type="Proteomes" id="UP001593940">
    <property type="component" value="Unassembled WGS sequence"/>
</dbReference>
<dbReference type="Pfam" id="PF08448">
    <property type="entry name" value="PAS_4"/>
    <property type="match status" value="1"/>
</dbReference>
<protein>
    <recommendedName>
        <fullName evidence="3">Blue-light-activated histidine kinase</fullName>
        <ecNumber evidence="2">2.7.13.3</ecNumber>
    </recommendedName>
</protein>
<dbReference type="Gene3D" id="3.30.565.10">
    <property type="entry name" value="Histidine kinase-like ATPase, C-terminal domain"/>
    <property type="match status" value="1"/>
</dbReference>
<sequence length="630" mass="70545">MSAPAAPEPASGAQGRGEIRRRIRAHDWAATPIGPLSSWPQSLRTIVDLMIEARQPACVVWGADLTFLYNESFGRILGSRHPAALGRPFREVWPEIWDRHRTMIESTLSGEEQDAFEHHDSSGGWLGWAVGGFTFSWTPVRDHAGRIAGFYCAGSEATRHALTEERLRQVQEAARIGSFDFDRETGKAVASPEYLELYGLPNNLSDSLSYEKWFSLVHPDDRSRIEAVTRRAVADPVCHQLEYDFRIIRADTGEMRWLTARTKLVRDSDGHFIRSLGAQWDITAEKDAEAALRESQERYRSFISHSSEGIWFLEFMPPLDTGLPVEEQVELAYRNGRFVDCNDAMARMYGLDRAEDLVGRTLDFPLPSSDPDARAYLAEIVRSGYSVTGVESVEQDAAGNSKYFDNSMIAVIEDGQLKRLWGIQRDISDRKRAEEQRTLLINELNHRVKNTLATVQSIASQTLRNASTMQEAKEAFEGRLMALARAHDVLTTESWEGAELRNIVVQALAPYRSLSEDRLTIEGPEVRLSPRIALALSMALQELTTNAVKHGALSNETGKVDIIWDIDPAESGPRLHLRWQESGGPPVRTPTRQGFGSRLIERSLARELNGNVQITFHPDGVLCTVDAPLA</sequence>
<keyword evidence="15" id="KW-0843">Virulence</keyword>
<dbReference type="SMART" id="SM00911">
    <property type="entry name" value="HWE_HK"/>
    <property type="match status" value="1"/>
</dbReference>
<dbReference type="Pfam" id="PF13426">
    <property type="entry name" value="PAS_9"/>
    <property type="match status" value="1"/>
</dbReference>
<dbReference type="Pfam" id="PF07536">
    <property type="entry name" value="HWE_HK"/>
    <property type="match status" value="1"/>
</dbReference>
<keyword evidence="12 19" id="KW-0418">Kinase</keyword>
<evidence type="ECO:0000256" key="15">
    <source>
        <dbReference type="ARBA" id="ARBA00023026"/>
    </source>
</evidence>
<keyword evidence="10" id="KW-0677">Repeat</keyword>
<evidence type="ECO:0000256" key="1">
    <source>
        <dbReference type="ARBA" id="ARBA00000085"/>
    </source>
</evidence>
<evidence type="ECO:0000313" key="19">
    <source>
        <dbReference type="EMBL" id="MFC1455422.1"/>
    </source>
</evidence>
<keyword evidence="11" id="KW-0547">Nucleotide-binding</keyword>
<keyword evidence="9" id="KW-0808">Transferase</keyword>
<dbReference type="InterPro" id="IPR035965">
    <property type="entry name" value="PAS-like_dom_sf"/>
</dbReference>
<evidence type="ECO:0000256" key="4">
    <source>
        <dbReference type="ARBA" id="ARBA00022543"/>
    </source>
</evidence>
<evidence type="ECO:0000256" key="11">
    <source>
        <dbReference type="ARBA" id="ARBA00022741"/>
    </source>
</evidence>
<dbReference type="SUPFAM" id="SSF55785">
    <property type="entry name" value="PYP-like sensor domain (PAS domain)"/>
    <property type="match status" value="3"/>
</dbReference>
<evidence type="ECO:0000256" key="14">
    <source>
        <dbReference type="ARBA" id="ARBA00022991"/>
    </source>
</evidence>
<evidence type="ECO:0000259" key="17">
    <source>
        <dbReference type="PROSITE" id="PS50112"/>
    </source>
</evidence>
<dbReference type="SUPFAM" id="SSF55874">
    <property type="entry name" value="ATPase domain of HSP90 chaperone/DNA topoisomerase II/histidine kinase"/>
    <property type="match status" value="1"/>
</dbReference>
<evidence type="ECO:0000256" key="13">
    <source>
        <dbReference type="ARBA" id="ARBA00022840"/>
    </source>
</evidence>
<dbReference type="NCBIfam" id="TIGR00229">
    <property type="entry name" value="sensory_box"/>
    <property type="match status" value="2"/>
</dbReference>
<comment type="caution">
    <text evidence="19">The sequence shown here is derived from an EMBL/GenBank/DDBJ whole genome shotgun (WGS) entry which is preliminary data.</text>
</comment>
<dbReference type="Gene3D" id="3.30.450.20">
    <property type="entry name" value="PAS domain"/>
    <property type="match status" value="3"/>
</dbReference>
<keyword evidence="5" id="KW-0597">Phosphoprotein</keyword>
<dbReference type="InterPro" id="IPR000014">
    <property type="entry name" value="PAS"/>
</dbReference>
<dbReference type="Gene3D" id="2.10.70.100">
    <property type="match status" value="1"/>
</dbReference>
<keyword evidence="4" id="KW-0600">Photoreceptor protein</keyword>